<keyword evidence="1" id="KW-0472">Membrane</keyword>
<comment type="caution">
    <text evidence="2">The sequence shown here is derived from an EMBL/GenBank/DDBJ whole genome shotgun (WGS) entry which is preliminary data.</text>
</comment>
<keyword evidence="1" id="KW-1133">Transmembrane helix</keyword>
<name>A0A1U7HCQ3_9CYAN</name>
<feature type="transmembrane region" description="Helical" evidence="1">
    <location>
        <begin position="121"/>
        <end position="149"/>
    </location>
</feature>
<gene>
    <name evidence="2" type="ORF">NIES593_16090</name>
</gene>
<evidence type="ECO:0000313" key="2">
    <source>
        <dbReference type="EMBL" id="OKH21318.1"/>
    </source>
</evidence>
<feature type="transmembrane region" description="Helical" evidence="1">
    <location>
        <begin position="169"/>
        <end position="194"/>
    </location>
</feature>
<evidence type="ECO:0000256" key="1">
    <source>
        <dbReference type="SAM" id="Phobius"/>
    </source>
</evidence>
<organism evidence="2 3">
    <name type="scientific">Hydrococcus rivularis NIES-593</name>
    <dbReference type="NCBI Taxonomy" id="1921803"/>
    <lineage>
        <taxon>Bacteria</taxon>
        <taxon>Bacillati</taxon>
        <taxon>Cyanobacteriota</taxon>
        <taxon>Cyanophyceae</taxon>
        <taxon>Pleurocapsales</taxon>
        <taxon>Hydrococcaceae</taxon>
        <taxon>Hydrococcus</taxon>
    </lineage>
</organism>
<keyword evidence="3" id="KW-1185">Reference proteome</keyword>
<protein>
    <recommendedName>
        <fullName evidence="4">Glycosyltransferase RgtA/B/C/D-like domain-containing protein</fullName>
    </recommendedName>
</protein>
<dbReference type="STRING" id="1921803.NIES593_16090"/>
<feature type="transmembrane region" description="Helical" evidence="1">
    <location>
        <begin position="274"/>
        <end position="295"/>
    </location>
</feature>
<accession>A0A1U7HCQ3</accession>
<reference evidence="2 3" key="1">
    <citation type="submission" date="2016-11" db="EMBL/GenBank/DDBJ databases">
        <title>Draft Genome Sequences of Nine Cyanobacterial Strains from Diverse Habitats.</title>
        <authorList>
            <person name="Zhu T."/>
            <person name="Hou S."/>
            <person name="Lu X."/>
            <person name="Hess W.R."/>
        </authorList>
    </citation>
    <scope>NUCLEOTIDE SEQUENCE [LARGE SCALE GENOMIC DNA]</scope>
    <source>
        <strain evidence="2 3">NIES-593</strain>
    </source>
</reference>
<feature type="transmembrane region" description="Helical" evidence="1">
    <location>
        <begin position="206"/>
        <end position="228"/>
    </location>
</feature>
<dbReference type="AlphaFoldDB" id="A0A1U7HCQ3"/>
<feature type="transmembrane region" description="Helical" evidence="1">
    <location>
        <begin position="91"/>
        <end position="109"/>
    </location>
</feature>
<proteinExistence type="predicted"/>
<dbReference type="EMBL" id="MRCB01000021">
    <property type="protein sequence ID" value="OKH21318.1"/>
    <property type="molecule type" value="Genomic_DNA"/>
</dbReference>
<evidence type="ECO:0000313" key="3">
    <source>
        <dbReference type="Proteomes" id="UP000186868"/>
    </source>
</evidence>
<feature type="transmembrane region" description="Helical" evidence="1">
    <location>
        <begin position="376"/>
        <end position="394"/>
    </location>
</feature>
<dbReference type="Proteomes" id="UP000186868">
    <property type="component" value="Unassembled WGS sequence"/>
</dbReference>
<feature type="transmembrane region" description="Helical" evidence="1">
    <location>
        <begin position="21"/>
        <end position="42"/>
    </location>
</feature>
<dbReference type="RefSeq" id="WP_073600554.1">
    <property type="nucleotide sequence ID" value="NZ_MRCB01000021.1"/>
</dbReference>
<dbReference type="OrthoDB" id="8895194at2"/>
<sequence length="524" mass="60830">MILIQQKTRELFNLFQKKDRGLELSSLSIFFVFGLIGILNHAMWRDELNGWLIARDSHTIYELFSNVKYEGHPLLWYLCLDLLNQLTHNPIAMQVLHLFIATGSAYFFLKFSPFTKLQKILFLFGYLPFYEYLLISRNYAIGLLTIFLFCFCFESRQKSYLKLSFILALMANTNAYCLLIAIAFTIILLLEYFWKEKLNYKSTASQLNIIISLVIFFIGVSTSVATLIPPIDSNLQGGATEWMLQFDLVQLARTITRIWNSYILILVPTDSKPLDLFIFTLFSLSILAFAVTIFIRKPIALLFYLIANLEILTFTYVKFLGSARHYGHLYIILIVSLWLASYYSPSKLLIHTLTKLPSQINSAIANWSNFVSRYKTTFIMIILYAQLTAGIIAFSRDLFIPYSASRETANYIQSHHLEKMFIVGSEDFAISPICAYLNRKIYYPESQKFGSFVLFNSQRQLTNVDEILEQVSTISHEKNQNILLILNYELKTSRDDLKLSFLKKFTNAFIHNEKYYIYIAGNRI</sequence>
<feature type="transmembrane region" description="Helical" evidence="1">
    <location>
        <begin position="326"/>
        <end position="344"/>
    </location>
</feature>
<evidence type="ECO:0008006" key="4">
    <source>
        <dbReference type="Google" id="ProtNLM"/>
    </source>
</evidence>
<keyword evidence="1" id="KW-0812">Transmembrane</keyword>
<feature type="transmembrane region" description="Helical" evidence="1">
    <location>
        <begin position="301"/>
        <end position="319"/>
    </location>
</feature>